<accession>A0A075V1L2</accession>
<evidence type="ECO:0000313" key="3">
    <source>
        <dbReference type="Proteomes" id="UP000028492"/>
    </source>
</evidence>
<evidence type="ECO:0000313" key="2">
    <source>
        <dbReference type="EMBL" id="AIG80382.1"/>
    </source>
</evidence>
<dbReference type="Proteomes" id="UP000028492">
    <property type="component" value="Chromosome"/>
</dbReference>
<feature type="domain" description="HTH arsR-type" evidence="1">
    <location>
        <begin position="246"/>
        <end position="317"/>
    </location>
</feature>
<dbReference type="EMBL" id="CP008953">
    <property type="protein sequence ID" value="AIG80382.1"/>
    <property type="molecule type" value="Genomic_DNA"/>
</dbReference>
<dbReference type="KEGG" id="aja:AJAP_37955"/>
<dbReference type="HOGENOM" id="CLU_063235_1_0_11"/>
<reference evidence="2 3" key="1">
    <citation type="journal article" date="2014" name="J. Biotechnol.">
        <title>Complete genome sequence of the actinobacterium Amycolatopsis japonica MG417-CF17(T) (=DSM 44213T) producing (S,S)-N,N'-ethylenediaminedisuccinic acid.</title>
        <authorList>
            <person name="Stegmann E."/>
            <person name="Albersmeier A."/>
            <person name="Spohn M."/>
            <person name="Gert H."/>
            <person name="Weber T."/>
            <person name="Wohlleben W."/>
            <person name="Kalinowski J."/>
            <person name="Ruckert C."/>
        </authorList>
    </citation>
    <scope>NUCLEOTIDE SEQUENCE [LARGE SCALE GENOMIC DNA]</scope>
    <source>
        <strain evidence="3">MG417-CF17 (DSM 44213)</strain>
    </source>
</reference>
<dbReference type="InterPro" id="IPR001845">
    <property type="entry name" value="HTH_ArsR_DNA-bd_dom"/>
</dbReference>
<keyword evidence="3" id="KW-1185">Reference proteome</keyword>
<sequence>MLRMHFSITDLARTRLAAGPVPIWETVLSLHRLQRGDGGALVGPWRRHARTAPPDGRRSLTALIPPSGYFPDFLTPATEADLPEVAEQVASTPRDVLRQDLAHLRSGHADTSFTKALWHGSATASKQLATALTGYHRATIAPIWHRIEEQVHTDRTRMAAGLAANGVAGMLALLPPALRWRPPVLEVDYPVDQDVVLGGRGLVLVPSFFCHRTAVTLLRDDDNPVLVYPVQHRSPDLRPDPAHAVALARLLGHSRAAVLESLDHSRTTSEVAEQAGVLVSSASQHLSALRAAHLVRTGRHGRSVRHTLTELGAAVLRGDPSGR</sequence>
<dbReference type="InterPro" id="IPR011991">
    <property type="entry name" value="ArsR-like_HTH"/>
</dbReference>
<dbReference type="InterPro" id="IPR045981">
    <property type="entry name" value="DUF5937"/>
</dbReference>
<dbReference type="InterPro" id="IPR036390">
    <property type="entry name" value="WH_DNA-bd_sf"/>
</dbReference>
<dbReference type="eggNOG" id="COG0640">
    <property type="taxonomic scope" value="Bacteria"/>
</dbReference>
<dbReference type="AlphaFoldDB" id="A0A075V1L2"/>
<proteinExistence type="predicted"/>
<dbReference type="STRING" id="208439.AJAP_37955"/>
<organism evidence="2 3">
    <name type="scientific">Amycolatopsis japonica</name>
    <dbReference type="NCBI Taxonomy" id="208439"/>
    <lineage>
        <taxon>Bacteria</taxon>
        <taxon>Bacillati</taxon>
        <taxon>Actinomycetota</taxon>
        <taxon>Actinomycetes</taxon>
        <taxon>Pseudonocardiales</taxon>
        <taxon>Pseudonocardiaceae</taxon>
        <taxon>Amycolatopsis</taxon>
        <taxon>Amycolatopsis japonica group</taxon>
    </lineage>
</organism>
<evidence type="ECO:0000259" key="1">
    <source>
        <dbReference type="SMART" id="SM00418"/>
    </source>
</evidence>
<dbReference type="Pfam" id="PF19361">
    <property type="entry name" value="DUF5937"/>
    <property type="match status" value="1"/>
</dbReference>
<protein>
    <submittedName>
        <fullName evidence="2">Putative regulatory protein</fullName>
    </submittedName>
</protein>
<dbReference type="SUPFAM" id="SSF46785">
    <property type="entry name" value="Winged helix' DNA-binding domain"/>
    <property type="match status" value="1"/>
</dbReference>
<dbReference type="CDD" id="cd00090">
    <property type="entry name" value="HTH_ARSR"/>
    <property type="match status" value="1"/>
</dbReference>
<name>A0A075V1L2_9PSEU</name>
<dbReference type="Gene3D" id="1.10.10.10">
    <property type="entry name" value="Winged helix-like DNA-binding domain superfamily/Winged helix DNA-binding domain"/>
    <property type="match status" value="1"/>
</dbReference>
<dbReference type="SMART" id="SM00418">
    <property type="entry name" value="HTH_ARSR"/>
    <property type="match status" value="1"/>
</dbReference>
<dbReference type="GO" id="GO:0003700">
    <property type="term" value="F:DNA-binding transcription factor activity"/>
    <property type="evidence" value="ECO:0007669"/>
    <property type="project" value="InterPro"/>
</dbReference>
<dbReference type="InterPro" id="IPR036388">
    <property type="entry name" value="WH-like_DNA-bd_sf"/>
</dbReference>
<gene>
    <name evidence="2" type="ORF">AJAP_37955</name>
</gene>